<reference evidence="1" key="1">
    <citation type="submission" date="2020-05" db="EMBL/GenBank/DDBJ databases">
        <authorList>
            <person name="Zhu T."/>
            <person name="Keshari N."/>
            <person name="Lu X."/>
        </authorList>
    </citation>
    <scope>NUCLEOTIDE SEQUENCE</scope>
    <source>
        <strain evidence="1">NK1-12</strain>
    </source>
</reference>
<dbReference type="AlphaFoldDB" id="A0AA96WLW7"/>
<dbReference type="EMBL" id="CP053587">
    <property type="protein sequence ID" value="WNZ27534.1"/>
    <property type="molecule type" value="Genomic_DNA"/>
</dbReference>
<sequence>MKVKFDVLHRPRSAERSTDFSGPIGAVLTPNGANHPPIRQRLNFFVFVSGVVYPLLKHGLIQ</sequence>
<protein>
    <submittedName>
        <fullName evidence="1">Uncharacterized protein</fullName>
    </submittedName>
</protein>
<accession>A0AA96WLW7</accession>
<proteinExistence type="predicted"/>
<name>A0AA96WLW7_9CYAN</name>
<evidence type="ECO:0000313" key="1">
    <source>
        <dbReference type="EMBL" id="WNZ27534.1"/>
    </source>
</evidence>
<organism evidence="1">
    <name type="scientific">Leptolyngbya sp. NK1-12</name>
    <dbReference type="NCBI Taxonomy" id="2547451"/>
    <lineage>
        <taxon>Bacteria</taxon>
        <taxon>Bacillati</taxon>
        <taxon>Cyanobacteriota</taxon>
        <taxon>Cyanophyceae</taxon>
        <taxon>Leptolyngbyales</taxon>
        <taxon>Leptolyngbyaceae</taxon>
        <taxon>Leptolyngbya group</taxon>
        <taxon>Leptolyngbya</taxon>
    </lineage>
</organism>
<gene>
    <name evidence="1" type="ORF">HJG54_32180</name>
</gene>
<dbReference type="RefSeq" id="WP_316435874.1">
    <property type="nucleotide sequence ID" value="NZ_CP053587.1"/>
</dbReference>